<evidence type="ECO:0000313" key="2">
    <source>
        <dbReference type="Proteomes" id="UP000267606"/>
    </source>
</evidence>
<reference evidence="3" key="1">
    <citation type="submission" date="2016-06" db="UniProtKB">
        <authorList>
            <consortium name="WormBaseParasite"/>
        </authorList>
    </citation>
    <scope>IDENTIFICATION</scope>
</reference>
<dbReference type="Proteomes" id="UP000267606">
    <property type="component" value="Unassembled WGS sequence"/>
</dbReference>
<dbReference type="WBParaSite" id="OFLC_0001584401-mRNA-1">
    <property type="protein sequence ID" value="OFLC_0001584401-mRNA-1"/>
    <property type="gene ID" value="OFLC_0001584401"/>
</dbReference>
<reference evidence="1 2" key="2">
    <citation type="submission" date="2018-11" db="EMBL/GenBank/DDBJ databases">
        <authorList>
            <consortium name="Pathogen Informatics"/>
        </authorList>
    </citation>
    <scope>NUCLEOTIDE SEQUENCE [LARGE SCALE GENOMIC DNA]</scope>
</reference>
<dbReference type="EMBL" id="UZAJ01042983">
    <property type="protein sequence ID" value="VDP24151.1"/>
    <property type="molecule type" value="Genomic_DNA"/>
</dbReference>
<sequence length="204" mass="23631">MFQLKIVHINFENVCKNYSRYLRIDSLVAAKQYGINLSEICNNYEAKKKAFSSMKDDDVEDGKNFESYFSTSTEMSQMFDSLELQTKNPNILFTIKYDQKSQQVENSLLNQSTSIGIRIINPKAEITYQISVNYEQNNSMIIVRNQKVADFFKLGEISSIFEFHKGIEIDLEKVCMPKEYDIEKEVITSDTDNQTKSSSLSFDH</sequence>
<keyword evidence="2" id="KW-1185">Reference proteome</keyword>
<gene>
    <name evidence="1" type="ORF">OFLC_LOCUS15830</name>
</gene>
<name>A0A183I7W9_9BILA</name>
<dbReference type="AlphaFoldDB" id="A0A183I7W9"/>
<dbReference type="STRING" id="387005.A0A183I7W9"/>
<evidence type="ECO:0000313" key="1">
    <source>
        <dbReference type="EMBL" id="VDP24151.1"/>
    </source>
</evidence>
<accession>A0A183I7W9</accession>
<organism evidence="3">
    <name type="scientific">Onchocerca flexuosa</name>
    <dbReference type="NCBI Taxonomy" id="387005"/>
    <lineage>
        <taxon>Eukaryota</taxon>
        <taxon>Metazoa</taxon>
        <taxon>Ecdysozoa</taxon>
        <taxon>Nematoda</taxon>
        <taxon>Chromadorea</taxon>
        <taxon>Rhabditida</taxon>
        <taxon>Spirurina</taxon>
        <taxon>Spiruromorpha</taxon>
        <taxon>Filarioidea</taxon>
        <taxon>Onchocercidae</taxon>
        <taxon>Onchocerca</taxon>
    </lineage>
</organism>
<evidence type="ECO:0000313" key="3">
    <source>
        <dbReference type="WBParaSite" id="OFLC_0001584401-mRNA-1"/>
    </source>
</evidence>
<proteinExistence type="predicted"/>
<protein>
    <submittedName>
        <fullName evidence="3">SH2 domain-containing protein</fullName>
    </submittedName>
</protein>